<gene>
    <name evidence="8" type="ORF">MJG50_21590</name>
</gene>
<dbReference type="SUPFAM" id="SSF103473">
    <property type="entry name" value="MFS general substrate transporter"/>
    <property type="match status" value="1"/>
</dbReference>
<dbReference type="Gene3D" id="1.20.1250.20">
    <property type="entry name" value="MFS general substrate transporter like domains"/>
    <property type="match status" value="1"/>
</dbReference>
<dbReference type="Pfam" id="PF07690">
    <property type="entry name" value="MFS_1"/>
    <property type="match status" value="1"/>
</dbReference>
<feature type="transmembrane region" description="Helical" evidence="7">
    <location>
        <begin position="86"/>
        <end position="110"/>
    </location>
</feature>
<dbReference type="AlphaFoldDB" id="A0AAW5EGC5"/>
<dbReference type="RefSeq" id="WP_240257842.1">
    <property type="nucleotide sequence ID" value="NZ_JAKTTI010000064.1"/>
</dbReference>
<dbReference type="PANTHER" id="PTHR43266">
    <property type="entry name" value="MACROLIDE-EFFLUX PROTEIN"/>
    <property type="match status" value="1"/>
</dbReference>
<evidence type="ECO:0000256" key="1">
    <source>
        <dbReference type="ARBA" id="ARBA00004651"/>
    </source>
</evidence>
<evidence type="ECO:0000256" key="4">
    <source>
        <dbReference type="ARBA" id="ARBA00022692"/>
    </source>
</evidence>
<evidence type="ECO:0000256" key="7">
    <source>
        <dbReference type="SAM" id="Phobius"/>
    </source>
</evidence>
<organism evidence="8 9">
    <name type="scientific">Fredinandcohnia quinoae</name>
    <dbReference type="NCBI Taxonomy" id="2918902"/>
    <lineage>
        <taxon>Bacteria</taxon>
        <taxon>Bacillati</taxon>
        <taxon>Bacillota</taxon>
        <taxon>Bacilli</taxon>
        <taxon>Bacillales</taxon>
        <taxon>Bacillaceae</taxon>
        <taxon>Fredinandcohnia</taxon>
    </lineage>
</organism>
<evidence type="ECO:0000313" key="9">
    <source>
        <dbReference type="Proteomes" id="UP001431131"/>
    </source>
</evidence>
<proteinExistence type="predicted"/>
<dbReference type="GO" id="GO:0005886">
    <property type="term" value="C:plasma membrane"/>
    <property type="evidence" value="ECO:0007669"/>
    <property type="project" value="UniProtKB-SubCell"/>
</dbReference>
<dbReference type="PANTHER" id="PTHR43266:SF10">
    <property type="entry name" value="BACILYSIN EXPORTER BACE-RELATED"/>
    <property type="match status" value="1"/>
</dbReference>
<evidence type="ECO:0000256" key="3">
    <source>
        <dbReference type="ARBA" id="ARBA00022475"/>
    </source>
</evidence>
<reference evidence="8" key="1">
    <citation type="submission" date="2022-02" db="EMBL/GenBank/DDBJ databases">
        <title>Fredinandcohnia quinoae sp. nov. isolated from Chenopodium quinoa seeds.</title>
        <authorList>
            <person name="Saati-Santamaria Z."/>
            <person name="Flores-Felix J.D."/>
            <person name="Igual J.M."/>
            <person name="Velazquez E."/>
            <person name="Garcia-Fraile P."/>
            <person name="Martinez-Molina E."/>
        </authorList>
    </citation>
    <scope>NUCLEOTIDE SEQUENCE</scope>
    <source>
        <strain evidence="8">SECRCQ15</strain>
    </source>
</reference>
<evidence type="ECO:0000256" key="6">
    <source>
        <dbReference type="ARBA" id="ARBA00023136"/>
    </source>
</evidence>
<evidence type="ECO:0000313" key="8">
    <source>
        <dbReference type="EMBL" id="MCH1627924.1"/>
    </source>
</evidence>
<feature type="transmembrane region" description="Helical" evidence="7">
    <location>
        <begin position="61"/>
        <end position="80"/>
    </location>
</feature>
<dbReference type="EMBL" id="JAKTTI010000064">
    <property type="protein sequence ID" value="MCH1627924.1"/>
    <property type="molecule type" value="Genomic_DNA"/>
</dbReference>
<keyword evidence="4 7" id="KW-0812">Transmembrane</keyword>
<dbReference type="InterPro" id="IPR036259">
    <property type="entry name" value="MFS_trans_sf"/>
</dbReference>
<comment type="caution">
    <text evidence="8">The sequence shown here is derived from an EMBL/GenBank/DDBJ whole genome shotgun (WGS) entry which is preliminary data.</text>
</comment>
<keyword evidence="6 7" id="KW-0472">Membrane</keyword>
<evidence type="ECO:0000256" key="2">
    <source>
        <dbReference type="ARBA" id="ARBA00022448"/>
    </source>
</evidence>
<accession>A0AAW5EGC5</accession>
<dbReference type="Proteomes" id="UP001431131">
    <property type="component" value="Unassembled WGS sequence"/>
</dbReference>
<keyword evidence="9" id="KW-1185">Reference proteome</keyword>
<keyword evidence="3" id="KW-1003">Cell membrane</keyword>
<protein>
    <submittedName>
        <fullName evidence="8">MFS transporter</fullName>
    </submittedName>
</protein>
<name>A0AAW5EGC5_9BACI</name>
<dbReference type="GO" id="GO:0022857">
    <property type="term" value="F:transmembrane transporter activity"/>
    <property type="evidence" value="ECO:0007669"/>
    <property type="project" value="InterPro"/>
</dbReference>
<evidence type="ECO:0000256" key="5">
    <source>
        <dbReference type="ARBA" id="ARBA00022989"/>
    </source>
</evidence>
<comment type="subcellular location">
    <subcellularLocation>
        <location evidence="1">Cell membrane</location>
        <topology evidence="1">Multi-pass membrane protein</topology>
    </subcellularLocation>
</comment>
<keyword evidence="5 7" id="KW-1133">Transmembrane helix</keyword>
<keyword evidence="2" id="KW-0813">Transport</keyword>
<feature type="transmembrane region" description="Helical" evidence="7">
    <location>
        <begin position="20"/>
        <end position="40"/>
    </location>
</feature>
<sequence length="130" mass="14458">MLGSLFLNGIFFLGLAWTPYYWIALIFSFCQGVFAIIFNINNTTLYQQRVPDHLRGRVFSVRILLAQAGVPIGAGLGSIIAETFSISILFLILGCLICLTTIICFLNPIFNKLNDNHVAKWDGSEIENGQ</sequence>
<dbReference type="InterPro" id="IPR011701">
    <property type="entry name" value="MFS"/>
</dbReference>